<feature type="transmembrane region" description="Helical" evidence="2">
    <location>
        <begin position="2449"/>
        <end position="2469"/>
    </location>
</feature>
<dbReference type="InterPro" id="IPR007110">
    <property type="entry name" value="Ig-like_dom"/>
</dbReference>
<dbReference type="eggNOG" id="COG3386">
    <property type="taxonomic scope" value="Bacteria"/>
</dbReference>
<feature type="compositionally biased region" description="Low complexity" evidence="1">
    <location>
        <begin position="2416"/>
        <end position="2439"/>
    </location>
</feature>
<keyword evidence="3" id="KW-0732">Signal</keyword>
<organism evidence="5 6">
    <name type="scientific">Ethanoligenens harbinense (strain DSM 18485 / JCM 12961 / CGMCC 1.5033 / YUAN-3)</name>
    <dbReference type="NCBI Taxonomy" id="663278"/>
    <lineage>
        <taxon>Bacteria</taxon>
        <taxon>Bacillati</taxon>
        <taxon>Bacillota</taxon>
        <taxon>Clostridia</taxon>
        <taxon>Eubacteriales</taxon>
        <taxon>Oscillospiraceae</taxon>
        <taxon>Ethanoligenens</taxon>
    </lineage>
</organism>
<dbReference type="PROSITE" id="PS50835">
    <property type="entry name" value="IG_LIKE"/>
    <property type="match status" value="1"/>
</dbReference>
<dbReference type="eggNOG" id="COG3210">
    <property type="taxonomic scope" value="Bacteria"/>
</dbReference>
<feature type="domain" description="Ig-like" evidence="4">
    <location>
        <begin position="1079"/>
        <end position="1165"/>
    </location>
</feature>
<dbReference type="EMBL" id="CP002400">
    <property type="protein sequence ID" value="ADU27868.1"/>
    <property type="molecule type" value="Genomic_DNA"/>
</dbReference>
<dbReference type="HOGENOM" id="CLU_228676_0_0_9"/>
<proteinExistence type="predicted"/>
<name>E6U555_ETHHY</name>
<dbReference type="Gene3D" id="2.60.40.10">
    <property type="entry name" value="Immunoglobulins"/>
    <property type="match status" value="2"/>
</dbReference>
<keyword evidence="6" id="KW-1185">Reference proteome</keyword>
<feature type="region of interest" description="Disordered" evidence="1">
    <location>
        <begin position="2416"/>
        <end position="2447"/>
    </location>
</feature>
<evidence type="ECO:0000256" key="2">
    <source>
        <dbReference type="SAM" id="Phobius"/>
    </source>
</evidence>
<dbReference type="InterPro" id="IPR011050">
    <property type="entry name" value="Pectin_lyase_fold/virulence"/>
</dbReference>
<dbReference type="RefSeq" id="WP_013486214.1">
    <property type="nucleotide sequence ID" value="NC_014828.1"/>
</dbReference>
<dbReference type="SUPFAM" id="SSF51126">
    <property type="entry name" value="Pectin lyase-like"/>
    <property type="match status" value="1"/>
</dbReference>
<accession>E6U555</accession>
<feature type="signal peptide" evidence="3">
    <location>
        <begin position="1"/>
        <end position="28"/>
    </location>
</feature>
<gene>
    <name evidence="5" type="ordered locus">Ethha_2367</name>
</gene>
<dbReference type="eggNOG" id="COG2138">
    <property type="taxonomic scope" value="Bacteria"/>
</dbReference>
<evidence type="ECO:0000313" key="5">
    <source>
        <dbReference type="EMBL" id="ADU27868.1"/>
    </source>
</evidence>
<evidence type="ECO:0000256" key="1">
    <source>
        <dbReference type="SAM" id="MobiDB-lite"/>
    </source>
</evidence>
<dbReference type="KEGG" id="eha:Ethha_2367"/>
<keyword evidence="2" id="KW-0472">Membrane</keyword>
<dbReference type="InterPro" id="IPR013783">
    <property type="entry name" value="Ig-like_fold"/>
</dbReference>
<keyword evidence="2" id="KW-0812">Transmembrane</keyword>
<feature type="chain" id="PRO_5003212177" description="Ig-like domain-containing protein" evidence="3">
    <location>
        <begin position="29"/>
        <end position="2479"/>
    </location>
</feature>
<sequence length="2479" mass="253569">MKKKFLSIFLALCMMLTMLPGGSFRANAASVATVGGFTVTGGLEYLDYDYSDNTLTILSGTALTISGTTATETDNIYIDSSVATANITLDDVKIDATSQDYSALEIDSGTTLNLTLKGDNVLTSRDSCAGVEVQNGATLNITDASTGTLTATGGAAAAGIGGDGYCPDCGSVAILGGNVHAVAGSGAEAIGHGSGGADVGTLTGVGGAALSRAPTVVTLSGVTDADVSVNSLTFSGNSYAYPDMTTLNGGALYLWLPTGVSVTGAAAGGSLYSGSVASGTTGTLSLPAASVTTSGGVTTGYPDFASALTAAQGSGGSTLTLLSDAACTSEIGITKKMTLDLNGYKLDMGVHDIRVDYYSVNYGELTITDSSAAKSGILTSSTDTVCSLGRVTVNGGTIQTTGTGCYALWCETSYANVVINGGTFIGTRDDIAFTAGALTINGGNFTTTGLQADAAGVTLKGGTFSHIQAPSGATANSLLADGYQYYVGSTASGTAADGSGRIIGQTVTVGGRDWANDITYDSASKTYTVLSANGLRWISGVSNGTITADTYPSDPVLPGNTYFTSYTIKLGADIDLSGKNWTPIQSFMGTFDGAGHKITGMTVDVSDNHTVVFGGFFDYLYGTAENLSVSGSVTVTGGSSSTVYAGGITGDNKNSLSNCKANVNVTAVVASGMTGYAGGLAGVEMCGNTFNCISLGSITASGDGTAVTGALVGGIVSGALTNCYASASVNPTLSAVGYNDGATLTSIGAFDASGALTADSASSALAYGNNLANAVKYWVNQQQANAVNYVTWTTDTVPTLTTTYAAAYTPTYSGDWQKQPDGSYTRTDPDSGLTETAEAAVENGGTETPCETLEGAITAAQSESGCTVKLLTDATTENTVEVSSGTFTIDLNGKTWTSTAGTNNYGFRLDGTSNVTLKDSAGGGTFTGDAGVDYSTIYAKNTAVRIESGFYNCTGDGCALYADAVNNPNKKVTITGGTFLNRHIRANNPPVCINASNASISGGVFSNDYGQGVFFYYCPDVSFTGGTFADVEMYADSGITTVGGLLADGYAYRSTDPDSAWVSDVSGTRLSHVTVQAVPVTISAQPADTTVAYDYTAAPTLSVTAAATSSGDTVSYQWYKNGTPITDATSASYTIPTGFEVGAYSYYCAVTCDGYTLNSSTATVTVNKIDGSIANNDYTTSYTYTAAAITEPATGNFKTNSGGTVSFTWYKGDSTADADKLTGAPSEAGTYTLKADVAEADHYTAASTTVKVTISYLDNTPVPMLSGTKGTNGWFTGGVTVSAPSGYTIATSNDGGAAWGDSLTVSADMNSAYTYYLKQTSTGYITGAKTVTVKQDTAAPTIGTLAYSEHQSFLDWLFHKSEITVTVPVTDDLSGTDHILYVLTPDGGTAQAAQTATVTNGNATFNVSSTFKGTIAITAYDKAGNASATVTTSKMEVENTAPTLTVTDGTNAFTDNWYTTAQTLHISAADTGSGLKSVTCTVDNGSARTLFAESDSDSGLTSSKDATLSTEEGTHTYVVTATDNALNTTTRTVTVKQDTAAPTIGTLAYSEHQSFLDWLFHKSEITVTVPVTDDLSGADHILYVLTPDGGTAQAAQTATVTNGNATFTVSSTFKGTIAITAYDKAGNASATVTTSKVAVEDTAPTLTVNDGAKAFTSDWYTTAQTLHISAADAGSDLKSVTCTVDNGSARTLFAESDSDSGLTSSKDATLSTEEGTHTYVVTATDNALNTTTRTVTVKQDTVPPTVSASGNPAAPTQSAALHIAATAGASGVKNVTVSGPQGDKDITGTYQNGYSVMRNGTYTFTLTNNAGVSVSSTPVVVTQIDTAKPVAAVNTNGYTDGAWTKNDVKLDISNTTQNLGTTTLEYSTDNGKTWTTFDGSLTDSSEGVTAYSFRATSESGIQSDVKTVIVKIDKTAPTNLTIGFKQNPFKAVAHFVTFGIFFGSTIDVNFTADDLNGVDHYEYQTVAEGDTFDTNGTWQTGSPSIAPDFKGTIYTRAVDKAGNISGTVAKSLVVDQTAPAITANSGDSTLIILDANACIPVEVKDNGAGVGTVTYQINGGEVQTVDLTSNDYSDLTKDYSFNIGSLPDGIYDVTVNAQDNAGNTAATVTVHVTKNAAQTGFGFASASLSKTYGDAPFTVTATGGQSSGAATYTVTSGADVLSVDASTGKVTIQKAGNAVITAMKEAGNGYSVTTAQLTVNVLKAEPTVQVIPTASDITVIGKLSSSHLSGGKTSVPGTFDWTNPDTVVSSSGSYSVTFTPADTENYSTVVCQVPVKVSPVLTGSGSNTPQLDCTSATMPAGVTAVSLESNIQSSGSSADSVVENLIRQNGSLGNLNHLTVYDLKLLDQNGNPIEHFAGKIKVKIPIPVGMSGNLKVLWYNPAVGTLTDMHATREGGYLVFETSHFSYYAVAQLASSSDTGSSTGTTKDTGSSTGTTSGTVPNPKTGSGGWPILPLALLGGSAATSAIIMKRRKISRRKK</sequence>
<reference evidence="5 6" key="1">
    <citation type="submission" date="2010-12" db="EMBL/GenBank/DDBJ databases">
        <title>Complete sequence of Ethanoligenens harbinense YUAN-3.</title>
        <authorList>
            <person name="Lucas S."/>
            <person name="Copeland A."/>
            <person name="Lapidus A."/>
            <person name="Cheng J.-F."/>
            <person name="Bruce D."/>
            <person name="Goodwin L."/>
            <person name="Pitluck S."/>
            <person name="Chertkov O."/>
            <person name="Misra M."/>
            <person name="Detter J.C."/>
            <person name="Han C."/>
            <person name="Tapia R."/>
            <person name="Land M."/>
            <person name="Hauser L."/>
            <person name="Jeffries C."/>
            <person name="Kyrpides N."/>
            <person name="Ivanova N."/>
            <person name="Mikhailova N."/>
            <person name="Wang A."/>
            <person name="Mouttaki H."/>
            <person name="He Z."/>
            <person name="Zhou J."/>
            <person name="Hemme C.L."/>
            <person name="Woyke T."/>
        </authorList>
    </citation>
    <scope>NUCLEOTIDE SEQUENCE [LARGE SCALE GENOMIC DNA]</scope>
    <source>
        <strain evidence="6">DSM 18485 / JCM 12961 / CGMCC 1.5033 / YUAN-3</strain>
    </source>
</reference>
<protein>
    <recommendedName>
        <fullName evidence="4">Ig-like domain-containing protein</fullName>
    </recommendedName>
</protein>
<dbReference type="eggNOG" id="COG2755">
    <property type="taxonomic scope" value="Bacteria"/>
</dbReference>
<dbReference type="STRING" id="663278.Ethha_2367"/>
<keyword evidence="2" id="KW-1133">Transmembrane helix</keyword>
<evidence type="ECO:0000313" key="6">
    <source>
        <dbReference type="Proteomes" id="UP000001551"/>
    </source>
</evidence>
<evidence type="ECO:0000256" key="3">
    <source>
        <dbReference type="SAM" id="SignalP"/>
    </source>
</evidence>
<dbReference type="Proteomes" id="UP000001551">
    <property type="component" value="Chromosome"/>
</dbReference>
<evidence type="ECO:0000259" key="4">
    <source>
        <dbReference type="PROSITE" id="PS50835"/>
    </source>
</evidence>